<evidence type="ECO:0000256" key="1">
    <source>
        <dbReference type="ARBA" id="ARBA00004173"/>
    </source>
</evidence>
<dbReference type="EMBL" id="JAOTPV010000007">
    <property type="protein sequence ID" value="KAJ4480058.1"/>
    <property type="molecule type" value="Genomic_DNA"/>
</dbReference>
<evidence type="ECO:0000313" key="6">
    <source>
        <dbReference type="EMBL" id="KAJ4480058.1"/>
    </source>
</evidence>
<keyword evidence="3" id="KW-0496">Mitochondrion</keyword>
<evidence type="ECO:0000256" key="2">
    <source>
        <dbReference type="ARBA" id="ARBA00007884"/>
    </source>
</evidence>
<accession>A0A9W9AD63</accession>
<keyword evidence="4" id="KW-0143">Chaperone</keyword>
<evidence type="ECO:0000256" key="3">
    <source>
        <dbReference type="ARBA" id="ARBA00023128"/>
    </source>
</evidence>
<evidence type="ECO:0000313" key="7">
    <source>
        <dbReference type="Proteomes" id="UP001150266"/>
    </source>
</evidence>
<dbReference type="InterPro" id="IPR039131">
    <property type="entry name" value="NDUFAF1"/>
</dbReference>
<dbReference type="OrthoDB" id="42561at2759"/>
<dbReference type="InterPro" id="IPR013857">
    <property type="entry name" value="NADH-UbQ_OxRdtase-assoc_prot30"/>
</dbReference>
<dbReference type="GO" id="GO:0006120">
    <property type="term" value="P:mitochondrial electron transport, NADH to ubiquinone"/>
    <property type="evidence" value="ECO:0007669"/>
    <property type="project" value="TreeGrafter"/>
</dbReference>
<sequence>MQSWRQIYWNRTRKQFFDGLTDILKMTGADPPSRAPHTLYTFNSKDDLRMYTTGCDGDIGGNSTVNLDVDESSAHNAQIKKPATAKFWGDMRLDVRPQYQGRVRGGYAAFRNKPRPTLFGDILDNIEFHEYIALRLRVSGDPITHNSYFVNLQTNGPITTDVWQHRLFFQKKNEWEDVFIPFRNFVRTNNGELSEIQLEMSDKLRSVGISLLGGNAGVSGKYELNIDSIRIVNEEDAVSDLEFDPTSQKEKGQTWEDIKI</sequence>
<reference evidence="6" key="1">
    <citation type="submission" date="2022-08" db="EMBL/GenBank/DDBJ databases">
        <title>A Global Phylogenomic Analysis of the Shiitake Genus Lentinula.</title>
        <authorList>
            <consortium name="DOE Joint Genome Institute"/>
            <person name="Sierra-Patev S."/>
            <person name="Min B."/>
            <person name="Naranjo-Ortiz M."/>
            <person name="Looney B."/>
            <person name="Konkel Z."/>
            <person name="Slot J.C."/>
            <person name="Sakamoto Y."/>
            <person name="Steenwyk J.L."/>
            <person name="Rokas A."/>
            <person name="Carro J."/>
            <person name="Camarero S."/>
            <person name="Ferreira P."/>
            <person name="Molpeceres G."/>
            <person name="Ruiz-Duenas F.J."/>
            <person name="Serrano A."/>
            <person name="Henrissat B."/>
            <person name="Drula E."/>
            <person name="Hughes K.W."/>
            <person name="Mata J.L."/>
            <person name="Ishikawa N.K."/>
            <person name="Vargas-Isla R."/>
            <person name="Ushijima S."/>
            <person name="Smith C.A."/>
            <person name="Ahrendt S."/>
            <person name="Andreopoulos W."/>
            <person name="He G."/>
            <person name="Labutti K."/>
            <person name="Lipzen A."/>
            <person name="Ng V."/>
            <person name="Riley R."/>
            <person name="Sandor L."/>
            <person name="Barry K."/>
            <person name="Martinez A.T."/>
            <person name="Xiao Y."/>
            <person name="Gibbons J.G."/>
            <person name="Terashima K."/>
            <person name="Grigoriev I.V."/>
            <person name="Hibbett D.S."/>
        </authorList>
    </citation>
    <scope>NUCLEOTIDE SEQUENCE</scope>
    <source>
        <strain evidence="6">JLM2183</strain>
    </source>
</reference>
<dbReference type="GO" id="GO:0010257">
    <property type="term" value="P:NADH dehydrogenase complex assembly"/>
    <property type="evidence" value="ECO:0007669"/>
    <property type="project" value="TreeGrafter"/>
</dbReference>
<dbReference type="PANTHER" id="PTHR13194:SF18">
    <property type="entry name" value="COMPLEX I INTERMEDIATE-ASSOCIATED PROTEIN 30, MITOCHONDRIAL"/>
    <property type="match status" value="1"/>
</dbReference>
<dbReference type="GO" id="GO:0005739">
    <property type="term" value="C:mitochondrion"/>
    <property type="evidence" value="ECO:0007669"/>
    <property type="project" value="UniProtKB-SubCell"/>
</dbReference>
<dbReference type="SUPFAM" id="SSF49785">
    <property type="entry name" value="Galactose-binding domain-like"/>
    <property type="match status" value="1"/>
</dbReference>
<keyword evidence="7" id="KW-1185">Reference proteome</keyword>
<feature type="domain" description="NADH:ubiquinone oxidoreductase intermediate-associated protein 30" evidence="5">
    <location>
        <begin position="41"/>
        <end position="226"/>
    </location>
</feature>
<dbReference type="InterPro" id="IPR008979">
    <property type="entry name" value="Galactose-bd-like_sf"/>
</dbReference>
<comment type="similarity">
    <text evidence="2">Belongs to the CIA30 family.</text>
</comment>
<comment type="caution">
    <text evidence="6">The sequence shown here is derived from an EMBL/GenBank/DDBJ whole genome shotgun (WGS) entry which is preliminary data.</text>
</comment>
<proteinExistence type="inferred from homology"/>
<dbReference type="GO" id="GO:0051082">
    <property type="term" value="F:unfolded protein binding"/>
    <property type="evidence" value="ECO:0007669"/>
    <property type="project" value="TreeGrafter"/>
</dbReference>
<protein>
    <submittedName>
        <fullName evidence="6">Complex I intermediate-associated protein 30-domain-containing protein</fullName>
    </submittedName>
</protein>
<dbReference type="Proteomes" id="UP001150266">
    <property type="component" value="Unassembled WGS sequence"/>
</dbReference>
<comment type="subcellular location">
    <subcellularLocation>
        <location evidence="1">Mitochondrion</location>
    </subcellularLocation>
</comment>
<name>A0A9W9AD63_9AGAR</name>
<dbReference type="AlphaFoldDB" id="A0A9W9AD63"/>
<evidence type="ECO:0000259" key="5">
    <source>
        <dbReference type="Pfam" id="PF08547"/>
    </source>
</evidence>
<evidence type="ECO:0000256" key="4">
    <source>
        <dbReference type="ARBA" id="ARBA00023186"/>
    </source>
</evidence>
<gene>
    <name evidence="6" type="ORF">J3R30DRAFT_3656972</name>
</gene>
<organism evidence="6 7">
    <name type="scientific">Lentinula aciculospora</name>
    <dbReference type="NCBI Taxonomy" id="153920"/>
    <lineage>
        <taxon>Eukaryota</taxon>
        <taxon>Fungi</taxon>
        <taxon>Dikarya</taxon>
        <taxon>Basidiomycota</taxon>
        <taxon>Agaricomycotina</taxon>
        <taxon>Agaricomycetes</taxon>
        <taxon>Agaricomycetidae</taxon>
        <taxon>Agaricales</taxon>
        <taxon>Marasmiineae</taxon>
        <taxon>Omphalotaceae</taxon>
        <taxon>Lentinula</taxon>
    </lineage>
</organism>
<dbReference type="PANTHER" id="PTHR13194">
    <property type="entry name" value="COMPLEX I INTERMEDIATE-ASSOCIATED PROTEIN 30"/>
    <property type="match status" value="1"/>
</dbReference>
<dbReference type="Pfam" id="PF08547">
    <property type="entry name" value="CIA30"/>
    <property type="match status" value="1"/>
</dbReference>